<evidence type="ECO:0000313" key="2">
    <source>
        <dbReference type="EMBL" id="BDZ57394.1"/>
    </source>
</evidence>
<feature type="region of interest" description="Disordered" evidence="1">
    <location>
        <begin position="1"/>
        <end position="20"/>
    </location>
</feature>
<accession>A0ABM8H932</accession>
<gene>
    <name evidence="2" type="ORF">GCM10025872_10510</name>
</gene>
<evidence type="ECO:0008006" key="4">
    <source>
        <dbReference type="Google" id="ProtNLM"/>
    </source>
</evidence>
<keyword evidence="3" id="KW-1185">Reference proteome</keyword>
<dbReference type="InterPro" id="IPR029069">
    <property type="entry name" value="HotDog_dom_sf"/>
</dbReference>
<evidence type="ECO:0000313" key="3">
    <source>
        <dbReference type="Proteomes" id="UP001321421"/>
    </source>
</evidence>
<dbReference type="Gene3D" id="3.10.129.10">
    <property type="entry name" value="Hotdog Thioesterase"/>
    <property type="match status" value="1"/>
</dbReference>
<reference evidence="3" key="1">
    <citation type="journal article" date="2019" name="Int. J. Syst. Evol. Microbiol.">
        <title>The Global Catalogue of Microorganisms (GCM) 10K type strain sequencing project: providing services to taxonomists for standard genome sequencing and annotation.</title>
        <authorList>
            <consortium name="The Broad Institute Genomics Platform"/>
            <consortium name="The Broad Institute Genome Sequencing Center for Infectious Disease"/>
            <person name="Wu L."/>
            <person name="Ma J."/>
        </authorList>
    </citation>
    <scope>NUCLEOTIDE SEQUENCE [LARGE SCALE GENOMIC DNA]</scope>
    <source>
        <strain evidence="3">NBRC 110608</strain>
    </source>
</reference>
<protein>
    <recommendedName>
        <fullName evidence="4">Acyl-ACP thioesterase</fullName>
    </recommendedName>
</protein>
<evidence type="ECO:0000256" key="1">
    <source>
        <dbReference type="SAM" id="MobiDB-lite"/>
    </source>
</evidence>
<dbReference type="Proteomes" id="UP001321421">
    <property type="component" value="Chromosome"/>
</dbReference>
<name>A0ABM8H932_9MICO</name>
<sequence>MHVAAAGAVLEPLDRPPGRHDALRQHLTAEHAPVRLRLAAADEDVDVVAAEVDRVVLAGCGLDGDRRLSGLLQVEDVEQVGDRIALGQGVSGLTRWTLVRHLAVRVPSTAASRHVALAMMSGMPNRPYYVDVPLRWSDMDALRHVNNVQIVRLLEEARVAALREWFRDSEGSRTARPC</sequence>
<organism evidence="2 3">
    <name type="scientific">Barrientosiimonas endolithica</name>
    <dbReference type="NCBI Taxonomy" id="1535208"/>
    <lineage>
        <taxon>Bacteria</taxon>
        <taxon>Bacillati</taxon>
        <taxon>Actinomycetota</taxon>
        <taxon>Actinomycetes</taxon>
        <taxon>Micrococcales</taxon>
        <taxon>Dermacoccaceae</taxon>
        <taxon>Barrientosiimonas</taxon>
    </lineage>
</organism>
<proteinExistence type="predicted"/>
<dbReference type="SUPFAM" id="SSF54637">
    <property type="entry name" value="Thioesterase/thiol ester dehydrase-isomerase"/>
    <property type="match status" value="1"/>
</dbReference>
<dbReference type="EMBL" id="AP027735">
    <property type="protein sequence ID" value="BDZ57394.1"/>
    <property type="molecule type" value="Genomic_DNA"/>
</dbReference>